<dbReference type="Gene3D" id="1.10.630.10">
    <property type="entry name" value="Cytochrome P450"/>
    <property type="match status" value="1"/>
</dbReference>
<dbReference type="PANTHER" id="PTHR46696:SF1">
    <property type="entry name" value="CYTOCHROME P450 YJIB-RELATED"/>
    <property type="match status" value="1"/>
</dbReference>
<evidence type="ECO:0000256" key="4">
    <source>
        <dbReference type="ARBA" id="ARBA00023002"/>
    </source>
</evidence>
<dbReference type="InterPro" id="IPR017972">
    <property type="entry name" value="Cyt_P450_CS"/>
</dbReference>
<dbReference type="OrthoDB" id="9764248at2"/>
<dbReference type="GO" id="GO:0005506">
    <property type="term" value="F:iron ion binding"/>
    <property type="evidence" value="ECO:0007669"/>
    <property type="project" value="InterPro"/>
</dbReference>
<dbReference type="InterPro" id="IPR001128">
    <property type="entry name" value="Cyt_P450"/>
</dbReference>
<dbReference type="PANTHER" id="PTHR46696">
    <property type="entry name" value="P450, PUTATIVE (EUROFUNG)-RELATED"/>
    <property type="match status" value="1"/>
</dbReference>
<keyword evidence="5 7" id="KW-0408">Iron</keyword>
<evidence type="ECO:0000313" key="8">
    <source>
        <dbReference type="EMBL" id="GCF10786.1"/>
    </source>
</evidence>
<comment type="caution">
    <text evidence="8">The sequence shown here is derived from an EMBL/GenBank/DDBJ whole genome shotgun (WGS) entry which is preliminary data.</text>
</comment>
<dbReference type="AlphaFoldDB" id="A0A5A5TI35"/>
<dbReference type="GO" id="GO:0020037">
    <property type="term" value="F:heme binding"/>
    <property type="evidence" value="ECO:0007669"/>
    <property type="project" value="InterPro"/>
</dbReference>
<keyword evidence="9" id="KW-1185">Reference proteome</keyword>
<keyword evidence="6 7" id="KW-0503">Monooxygenase</keyword>
<evidence type="ECO:0000256" key="7">
    <source>
        <dbReference type="RuleBase" id="RU000461"/>
    </source>
</evidence>
<proteinExistence type="inferred from homology"/>
<evidence type="ECO:0000313" key="9">
    <source>
        <dbReference type="Proteomes" id="UP000322530"/>
    </source>
</evidence>
<keyword evidence="2 7" id="KW-0349">Heme</keyword>
<sequence>MKFPAFVNDLSIPPQQYHHQLRNWTSEMRANDPVVYNEENNTWVVFHYDDVVRVQSDFATFSSEHTVKDNQGVSSENGSIIEMDPPRHRAMRSLITQAFSARTINDMAPRIQSIVDELFQKVVAHGQMDWMTELANPLPVIVIAEMLGLPRDKWPEFKQWTDAIINKTSEAGYAQEQFANYFSQAIEEHHKHPGTDVLSRLIAAEVDGKHLDHEGLVNFCFTLLIAGNITTTNVLGNMILCFDEHPDQLARLSEQPELASTAVEEILRYIPPFRSGPNDLLVGRIATTDVMIGEKQIHKGESIEVSRISANFDEQQFTDAQQFDIARTPNRHQSFGHGIHFCVGAPLARLEIKTTLETLPRYFREIQLNHDQPLKQVESRLIFGPRNLPLSFQAR</sequence>
<evidence type="ECO:0000256" key="1">
    <source>
        <dbReference type="ARBA" id="ARBA00010617"/>
    </source>
</evidence>
<dbReference type="Proteomes" id="UP000322530">
    <property type="component" value="Unassembled WGS sequence"/>
</dbReference>
<organism evidence="8 9">
    <name type="scientific">Dictyobacter arantiisoli</name>
    <dbReference type="NCBI Taxonomy" id="2014874"/>
    <lineage>
        <taxon>Bacteria</taxon>
        <taxon>Bacillati</taxon>
        <taxon>Chloroflexota</taxon>
        <taxon>Ktedonobacteria</taxon>
        <taxon>Ktedonobacterales</taxon>
        <taxon>Dictyobacteraceae</taxon>
        <taxon>Dictyobacter</taxon>
    </lineage>
</organism>
<evidence type="ECO:0000256" key="6">
    <source>
        <dbReference type="ARBA" id="ARBA00023033"/>
    </source>
</evidence>
<evidence type="ECO:0000256" key="3">
    <source>
        <dbReference type="ARBA" id="ARBA00022723"/>
    </source>
</evidence>
<dbReference type="EMBL" id="BIXY01000083">
    <property type="protein sequence ID" value="GCF10786.1"/>
    <property type="molecule type" value="Genomic_DNA"/>
</dbReference>
<dbReference type="InterPro" id="IPR002397">
    <property type="entry name" value="Cyt_P450_B"/>
</dbReference>
<dbReference type="SUPFAM" id="SSF48264">
    <property type="entry name" value="Cytochrome P450"/>
    <property type="match status" value="1"/>
</dbReference>
<evidence type="ECO:0000256" key="2">
    <source>
        <dbReference type="ARBA" id="ARBA00022617"/>
    </source>
</evidence>
<dbReference type="FunFam" id="1.10.630.10:FF:000018">
    <property type="entry name" value="Cytochrome P450 monooxygenase"/>
    <property type="match status" value="1"/>
</dbReference>
<keyword evidence="4 7" id="KW-0560">Oxidoreductase</keyword>
<evidence type="ECO:0000256" key="5">
    <source>
        <dbReference type="ARBA" id="ARBA00023004"/>
    </source>
</evidence>
<name>A0A5A5TI35_9CHLR</name>
<dbReference type="GO" id="GO:0004497">
    <property type="term" value="F:monooxygenase activity"/>
    <property type="evidence" value="ECO:0007669"/>
    <property type="project" value="UniProtKB-KW"/>
</dbReference>
<dbReference type="InterPro" id="IPR036396">
    <property type="entry name" value="Cyt_P450_sf"/>
</dbReference>
<reference evidence="8 9" key="1">
    <citation type="submission" date="2019-01" db="EMBL/GenBank/DDBJ databases">
        <title>Draft genome sequence of Dictyobacter sp. Uno17.</title>
        <authorList>
            <person name="Wang C.M."/>
            <person name="Zheng Y."/>
            <person name="Sakai Y."/>
            <person name="Abe K."/>
            <person name="Yokota A."/>
            <person name="Yabe S."/>
        </authorList>
    </citation>
    <scope>NUCLEOTIDE SEQUENCE [LARGE SCALE GENOMIC DNA]</scope>
    <source>
        <strain evidence="8 9">Uno17</strain>
    </source>
</reference>
<accession>A0A5A5TI35</accession>
<dbReference type="Pfam" id="PF00067">
    <property type="entry name" value="p450"/>
    <property type="match status" value="1"/>
</dbReference>
<gene>
    <name evidence="8" type="primary">yjiB_6</name>
    <name evidence="8" type="ORF">KDI_43500</name>
</gene>
<keyword evidence="3 7" id="KW-0479">Metal-binding</keyword>
<dbReference type="RefSeq" id="WP_149403656.1">
    <property type="nucleotide sequence ID" value="NZ_BIXY01000083.1"/>
</dbReference>
<dbReference type="PROSITE" id="PS00086">
    <property type="entry name" value="CYTOCHROME_P450"/>
    <property type="match status" value="1"/>
</dbReference>
<dbReference type="GO" id="GO:0016705">
    <property type="term" value="F:oxidoreductase activity, acting on paired donors, with incorporation or reduction of molecular oxygen"/>
    <property type="evidence" value="ECO:0007669"/>
    <property type="project" value="InterPro"/>
</dbReference>
<comment type="similarity">
    <text evidence="1 7">Belongs to the cytochrome P450 family.</text>
</comment>
<protein>
    <submittedName>
        <fullName evidence="8">Putative cytochrome P450 YjiB</fullName>
    </submittedName>
</protein>
<dbReference type="PRINTS" id="PR00359">
    <property type="entry name" value="BP450"/>
</dbReference>